<organism evidence="2 3">
    <name type="scientific">Aquabacterium soli</name>
    <dbReference type="NCBI Taxonomy" id="2493092"/>
    <lineage>
        <taxon>Bacteria</taxon>
        <taxon>Pseudomonadati</taxon>
        <taxon>Pseudomonadota</taxon>
        <taxon>Betaproteobacteria</taxon>
        <taxon>Burkholderiales</taxon>
        <taxon>Aquabacterium</taxon>
    </lineage>
</organism>
<accession>A0A3R8S628</accession>
<feature type="region of interest" description="Disordered" evidence="1">
    <location>
        <begin position="51"/>
        <end position="70"/>
    </location>
</feature>
<reference evidence="2 3" key="1">
    <citation type="submission" date="2018-12" db="EMBL/GenBank/DDBJ databases">
        <title>The whole draft genome of Aquabacterium sp. SJQ9.</title>
        <authorList>
            <person name="Sun L."/>
            <person name="Gao X."/>
            <person name="Chen W."/>
            <person name="Huang K."/>
        </authorList>
    </citation>
    <scope>NUCLEOTIDE SEQUENCE [LARGE SCALE GENOMIC DNA]</scope>
    <source>
        <strain evidence="2 3">SJQ9</strain>
    </source>
</reference>
<dbReference type="OrthoDB" id="9777694at2"/>
<sequence>MRTKREPRPKLKPSVPESIDEWLLPIQWPDDLHPKLKPLGKKLNGALAEVAKLKRKHENPKPPRRPTSEPDWDFSFQNWAGLVDDGYLFKVTLQRFAVRISIFQYRRALLLLSQLCRQVESAGFKVSIEKEFERLCFSLTDQTVHVRVTEKFEQVEGLRISPYGGTDPRKTRHPTGALRLHLDDTQAPPPALSDGAEEKLEGKMDLVLKAILRKHQAQTESAARWQEESRLQAIELQRRNAYEAQQAELRRVRAEERRRQTDLSREALLWHRADAVRRYVAQLDRQVGEAEEIPDGYEDWKTWALASADAIDPSSTRLRSFSEDVAPAPTERPFPARSPIVIPDPRAPKDVPAWHPNRWFTKIRR</sequence>
<dbReference type="RefSeq" id="WP_125241544.1">
    <property type="nucleotide sequence ID" value="NZ_RSED01000001.1"/>
</dbReference>
<evidence type="ECO:0000313" key="2">
    <source>
        <dbReference type="EMBL" id="RRS06402.1"/>
    </source>
</evidence>
<name>A0A3R8S628_9BURK</name>
<evidence type="ECO:0000256" key="1">
    <source>
        <dbReference type="SAM" id="MobiDB-lite"/>
    </source>
</evidence>
<dbReference type="EMBL" id="RSED01000001">
    <property type="protein sequence ID" value="RRS06402.1"/>
    <property type="molecule type" value="Genomic_DNA"/>
</dbReference>
<gene>
    <name evidence="2" type="ORF">EIP75_02125</name>
</gene>
<evidence type="ECO:0000313" key="3">
    <source>
        <dbReference type="Proteomes" id="UP000269265"/>
    </source>
</evidence>
<proteinExistence type="predicted"/>
<feature type="compositionally biased region" description="Basic residues" evidence="1">
    <location>
        <begin position="53"/>
        <end position="64"/>
    </location>
</feature>
<protein>
    <submittedName>
        <fullName evidence="2">Uncharacterized protein</fullName>
    </submittedName>
</protein>
<feature type="region of interest" description="Disordered" evidence="1">
    <location>
        <begin position="324"/>
        <end position="349"/>
    </location>
</feature>
<comment type="caution">
    <text evidence="2">The sequence shown here is derived from an EMBL/GenBank/DDBJ whole genome shotgun (WGS) entry which is preliminary data.</text>
</comment>
<dbReference type="AlphaFoldDB" id="A0A3R8S628"/>
<dbReference type="Proteomes" id="UP000269265">
    <property type="component" value="Unassembled WGS sequence"/>
</dbReference>
<keyword evidence="3" id="KW-1185">Reference proteome</keyword>